<dbReference type="InterPro" id="IPR029021">
    <property type="entry name" value="Prot-tyrosine_phosphatase-like"/>
</dbReference>
<keyword evidence="2" id="KW-0904">Protein phosphatase</keyword>
<organism evidence="7">
    <name type="scientific">Anisakis simplex</name>
    <name type="common">Herring worm</name>
    <dbReference type="NCBI Taxonomy" id="6269"/>
    <lineage>
        <taxon>Eukaryota</taxon>
        <taxon>Metazoa</taxon>
        <taxon>Ecdysozoa</taxon>
        <taxon>Nematoda</taxon>
        <taxon>Chromadorea</taxon>
        <taxon>Rhabditida</taxon>
        <taxon>Spirurina</taxon>
        <taxon>Ascaridomorpha</taxon>
        <taxon>Ascaridoidea</taxon>
        <taxon>Anisakidae</taxon>
        <taxon>Anisakis</taxon>
        <taxon>Anisakis simplex complex</taxon>
    </lineage>
</organism>
<protein>
    <submittedName>
        <fullName evidence="7">Protein-tyrosine-phosphatase</fullName>
    </submittedName>
</protein>
<evidence type="ECO:0000313" key="6">
    <source>
        <dbReference type="Proteomes" id="UP000267096"/>
    </source>
</evidence>
<name>A0A0M3JSP9_ANISI</name>
<dbReference type="PANTHER" id="PTHR46377">
    <property type="entry name" value="DUAL SPECIFICITY PROTEIN PHOSPHATASE 19"/>
    <property type="match status" value="1"/>
</dbReference>
<dbReference type="PRINTS" id="PR01908">
    <property type="entry name" value="ADSPHPHTASE"/>
</dbReference>
<dbReference type="InterPro" id="IPR000340">
    <property type="entry name" value="Dual-sp_phosphatase_cat-dom"/>
</dbReference>
<evidence type="ECO:0000313" key="7">
    <source>
        <dbReference type="WBParaSite" id="ASIM_0001101901-mRNA-1"/>
    </source>
</evidence>
<dbReference type="OrthoDB" id="10252009at2759"/>
<evidence type="ECO:0000259" key="3">
    <source>
        <dbReference type="PROSITE" id="PS50054"/>
    </source>
</evidence>
<dbReference type="Gene3D" id="2.60.40.10">
    <property type="entry name" value="Immunoglobulins"/>
    <property type="match status" value="1"/>
</dbReference>
<dbReference type="InterPro" id="IPR013783">
    <property type="entry name" value="Ig-like_fold"/>
</dbReference>
<dbReference type="PROSITE" id="PS00383">
    <property type="entry name" value="TYR_PHOSPHATASE_1"/>
    <property type="match status" value="1"/>
</dbReference>
<dbReference type="PROSITE" id="PS50056">
    <property type="entry name" value="TYR_PHOSPHATASE_2"/>
    <property type="match status" value="1"/>
</dbReference>
<feature type="domain" description="Tyrosine-protein phosphatase" evidence="3">
    <location>
        <begin position="128"/>
        <end position="290"/>
    </location>
</feature>
<dbReference type="SMART" id="SM00195">
    <property type="entry name" value="DSPc"/>
    <property type="match status" value="1"/>
</dbReference>
<evidence type="ECO:0000256" key="1">
    <source>
        <dbReference type="ARBA" id="ARBA00022801"/>
    </source>
</evidence>
<gene>
    <name evidence="5" type="ORF">ASIM_LOCUS10577</name>
</gene>
<evidence type="ECO:0000313" key="5">
    <source>
        <dbReference type="EMBL" id="VDK43231.1"/>
    </source>
</evidence>
<dbReference type="Gene3D" id="3.90.190.10">
    <property type="entry name" value="Protein tyrosine phosphatase superfamily"/>
    <property type="match status" value="1"/>
</dbReference>
<dbReference type="EMBL" id="UYRR01031006">
    <property type="protein sequence ID" value="VDK43231.1"/>
    <property type="molecule type" value="Genomic_DNA"/>
</dbReference>
<accession>A0A0M3JSP9</accession>
<keyword evidence="1" id="KW-0378">Hydrolase</keyword>
<dbReference type="PROSITE" id="PS50054">
    <property type="entry name" value="TYR_PHOSPHATASE_DUAL"/>
    <property type="match status" value="1"/>
</dbReference>
<sequence>MYPIFISVVYLIRESCFKNFQYRQCHLQVMCFRVTFEDGRIATEKKSSTGTFEYSDEIDEETEGVEPNVLAASSSQTTANASLDDGVCIFTDLTKPKNLHVNVSKRQLKKRLRLQRLGYVVDLKPDYQMANVSDGVYLGSQDVAHHCELLKSHHITHIINCASGVRNVFEGRIKYLNVDALDLPSMNISQYFAECHSFMRKAIEAGGNLMAIRKFRFQADFSQEQFCQLVLVHCNAGVSRSATIVVSYVMKYDRKSLKDALEQVNSVRRGIVLLVTFIHAALIPDVYSAVMTMYAKTGENVTLTFGTTIKDVFVSKNGEKVLIVEGGEFTEYGRKLFGDRASFAKGTLTLKNIQQSDLQNYYYKLYNHDMTVNLQDKTVLEEMTAGGRLPPH</sequence>
<dbReference type="GO" id="GO:0008579">
    <property type="term" value="F:JUN kinase phosphatase activity"/>
    <property type="evidence" value="ECO:0007669"/>
    <property type="project" value="TreeGrafter"/>
</dbReference>
<dbReference type="AlphaFoldDB" id="A0A0M3JSP9"/>
<dbReference type="SUPFAM" id="SSF52799">
    <property type="entry name" value="(Phosphotyrosine protein) phosphatases II"/>
    <property type="match status" value="1"/>
</dbReference>
<dbReference type="GO" id="GO:0005737">
    <property type="term" value="C:cytoplasm"/>
    <property type="evidence" value="ECO:0007669"/>
    <property type="project" value="TreeGrafter"/>
</dbReference>
<dbReference type="WBParaSite" id="ASIM_0001101901-mRNA-1">
    <property type="protein sequence ID" value="ASIM_0001101901-mRNA-1"/>
    <property type="gene ID" value="ASIM_0001101901"/>
</dbReference>
<evidence type="ECO:0000256" key="2">
    <source>
        <dbReference type="ARBA" id="ARBA00022912"/>
    </source>
</evidence>
<dbReference type="Pfam" id="PF00782">
    <property type="entry name" value="DSPc"/>
    <property type="match status" value="1"/>
</dbReference>
<evidence type="ECO:0000259" key="4">
    <source>
        <dbReference type="PROSITE" id="PS50056"/>
    </source>
</evidence>
<feature type="domain" description="Tyrosine specific protein phosphatases" evidence="4">
    <location>
        <begin position="230"/>
        <end position="272"/>
    </location>
</feature>
<dbReference type="PANTHER" id="PTHR46377:SF1">
    <property type="entry name" value="DUAL SPECIFICITY PROTEIN PHOSPHATASE 19"/>
    <property type="match status" value="1"/>
</dbReference>
<reference evidence="7" key="1">
    <citation type="submission" date="2016-04" db="UniProtKB">
        <authorList>
            <consortium name="WormBaseParasite"/>
        </authorList>
    </citation>
    <scope>IDENTIFICATION</scope>
</reference>
<proteinExistence type="predicted"/>
<dbReference type="CDD" id="cd14498">
    <property type="entry name" value="DSP"/>
    <property type="match status" value="1"/>
</dbReference>
<keyword evidence="6" id="KW-1185">Reference proteome</keyword>
<dbReference type="InterPro" id="IPR000387">
    <property type="entry name" value="Tyr_Pase_dom"/>
</dbReference>
<dbReference type="InterPro" id="IPR020422">
    <property type="entry name" value="TYR_PHOSPHATASE_DUAL_dom"/>
</dbReference>
<reference evidence="5 6" key="2">
    <citation type="submission" date="2018-11" db="EMBL/GenBank/DDBJ databases">
        <authorList>
            <consortium name="Pathogen Informatics"/>
        </authorList>
    </citation>
    <scope>NUCLEOTIDE SEQUENCE [LARGE SCALE GENOMIC DNA]</scope>
</reference>
<dbReference type="InterPro" id="IPR016130">
    <property type="entry name" value="Tyr_Pase_AS"/>
</dbReference>
<dbReference type="Proteomes" id="UP000267096">
    <property type="component" value="Unassembled WGS sequence"/>
</dbReference>